<name>A0A699K8X8_TANCI</name>
<proteinExistence type="predicted"/>
<evidence type="ECO:0000256" key="2">
    <source>
        <dbReference type="SAM" id="MobiDB-lite"/>
    </source>
</evidence>
<evidence type="ECO:0000256" key="1">
    <source>
        <dbReference type="SAM" id="Coils"/>
    </source>
</evidence>
<reference evidence="3" key="1">
    <citation type="journal article" date="2019" name="Sci. Rep.">
        <title>Draft genome of Tanacetum cinerariifolium, the natural source of mosquito coil.</title>
        <authorList>
            <person name="Yamashiro T."/>
            <person name="Shiraishi A."/>
            <person name="Satake H."/>
            <person name="Nakayama K."/>
        </authorList>
    </citation>
    <scope>NUCLEOTIDE SEQUENCE</scope>
</reference>
<sequence length="142" mass="15861">MAQIRHEGASIQSSDPPLSTGNTVGSGEDRMEHAIELTDLVPQRPYDSPLLGGHTPGSDDGSMTLKELRDLCTTLSQKVLDLEKVKTARAKEIANLKKKVAKLEQRQSSRILGFHPFRACTFRRHSLARRNVSIMRRKNLKS</sequence>
<keyword evidence="1" id="KW-0175">Coiled coil</keyword>
<feature type="compositionally biased region" description="Polar residues" evidence="2">
    <location>
        <begin position="10"/>
        <end position="25"/>
    </location>
</feature>
<protein>
    <submittedName>
        <fullName evidence="3">Uncharacterized protein</fullName>
    </submittedName>
</protein>
<feature type="compositionally biased region" description="Basic and acidic residues" evidence="2">
    <location>
        <begin position="27"/>
        <end position="36"/>
    </location>
</feature>
<feature type="region of interest" description="Disordered" evidence="2">
    <location>
        <begin position="1"/>
        <end position="64"/>
    </location>
</feature>
<dbReference type="EMBL" id="BKCJ010492878">
    <property type="protein sequence ID" value="GFA81329.1"/>
    <property type="molecule type" value="Genomic_DNA"/>
</dbReference>
<evidence type="ECO:0000313" key="3">
    <source>
        <dbReference type="EMBL" id="GFA81329.1"/>
    </source>
</evidence>
<comment type="caution">
    <text evidence="3">The sequence shown here is derived from an EMBL/GenBank/DDBJ whole genome shotgun (WGS) entry which is preliminary data.</text>
</comment>
<dbReference type="AlphaFoldDB" id="A0A699K8X8"/>
<accession>A0A699K8X8</accession>
<gene>
    <name evidence="3" type="ORF">Tci_653301</name>
</gene>
<organism evidence="3">
    <name type="scientific">Tanacetum cinerariifolium</name>
    <name type="common">Dalmatian daisy</name>
    <name type="synonym">Chrysanthemum cinerariifolium</name>
    <dbReference type="NCBI Taxonomy" id="118510"/>
    <lineage>
        <taxon>Eukaryota</taxon>
        <taxon>Viridiplantae</taxon>
        <taxon>Streptophyta</taxon>
        <taxon>Embryophyta</taxon>
        <taxon>Tracheophyta</taxon>
        <taxon>Spermatophyta</taxon>
        <taxon>Magnoliopsida</taxon>
        <taxon>eudicotyledons</taxon>
        <taxon>Gunneridae</taxon>
        <taxon>Pentapetalae</taxon>
        <taxon>asterids</taxon>
        <taxon>campanulids</taxon>
        <taxon>Asterales</taxon>
        <taxon>Asteraceae</taxon>
        <taxon>Asteroideae</taxon>
        <taxon>Anthemideae</taxon>
        <taxon>Anthemidinae</taxon>
        <taxon>Tanacetum</taxon>
    </lineage>
</organism>
<feature type="coiled-coil region" evidence="1">
    <location>
        <begin position="65"/>
        <end position="106"/>
    </location>
</feature>